<dbReference type="InterPro" id="IPR044855">
    <property type="entry name" value="CoA-Trfase_III_dom3_sf"/>
</dbReference>
<organism evidence="2 3">
    <name type="scientific">Glacieibacterium arshaanense</name>
    <dbReference type="NCBI Taxonomy" id="2511025"/>
    <lineage>
        <taxon>Bacteria</taxon>
        <taxon>Pseudomonadati</taxon>
        <taxon>Pseudomonadota</taxon>
        <taxon>Alphaproteobacteria</taxon>
        <taxon>Sphingomonadales</taxon>
        <taxon>Sphingosinicellaceae</taxon>
        <taxon>Glacieibacterium</taxon>
    </lineage>
</organism>
<dbReference type="SUPFAM" id="SSF89796">
    <property type="entry name" value="CoA-transferase family III (CaiB/BaiF)"/>
    <property type="match status" value="1"/>
</dbReference>
<dbReference type="AlphaFoldDB" id="A0A4Y9EQ51"/>
<dbReference type="PANTHER" id="PTHR48207">
    <property type="entry name" value="SUCCINATE--HYDROXYMETHYLGLUTARATE COA-TRANSFERASE"/>
    <property type="match status" value="1"/>
</dbReference>
<comment type="caution">
    <text evidence="2">The sequence shown here is derived from an EMBL/GenBank/DDBJ whole genome shotgun (WGS) entry which is preliminary data.</text>
</comment>
<dbReference type="InterPro" id="IPR003673">
    <property type="entry name" value="CoA-Trfase_fam_III"/>
</dbReference>
<keyword evidence="1 2" id="KW-0808">Transferase</keyword>
<dbReference type="OrthoDB" id="5720311at2"/>
<dbReference type="InterPro" id="IPR023606">
    <property type="entry name" value="CoA-Trfase_III_dom_1_sf"/>
</dbReference>
<sequence length="413" mass="44190">MSEATPAFGALRDIRIIDLTQMLAGPYGTMMLADHGAEVIKVEAPEGDMTRGGGPFRADDSEKVLGGYFQSIGRNKRSVCLDLKTEAGRAALKALVRDADAVTENFRAGVLERLGVGYEVLREVNPRLVYGALRGFGDQRTGASPYVDWPAFDVVAQAMGGIMATTGPDATTPTKVGPGVGDIVPGMMLAFGVLAAIHHARRTGEGQFVDISMVDAVLAVCERSVWQHSVLGEVPGPEGNHHPFLCPFGMLPAADGFITVAAHQDAFFKIMCNAIGAPELPDDPRFVDVPSRTANRHVLIGQLGALTSRFTKSELMERLGGRIPFGPVMNIVDIERDPHFAVREMVVDLEQPGSATPIRVAGVPIKMTRTPGGVHRRSPYLGEDTVVQLQRAGLTDAEIAALIASRAARTYRG</sequence>
<keyword evidence="3" id="KW-1185">Reference proteome</keyword>
<evidence type="ECO:0000313" key="2">
    <source>
        <dbReference type="EMBL" id="TFU05490.1"/>
    </source>
</evidence>
<reference evidence="2 3" key="1">
    <citation type="submission" date="2019-02" db="EMBL/GenBank/DDBJ databases">
        <title>Polymorphobacter sp. isolated from the lake at the Tibet of China.</title>
        <authorList>
            <person name="Li A."/>
        </authorList>
    </citation>
    <scope>NUCLEOTIDE SEQUENCE [LARGE SCALE GENOMIC DNA]</scope>
    <source>
        <strain evidence="2 3">DJ1R-1</strain>
    </source>
</reference>
<dbReference type="Pfam" id="PF02515">
    <property type="entry name" value="CoA_transf_3"/>
    <property type="match status" value="1"/>
</dbReference>
<proteinExistence type="predicted"/>
<dbReference type="Gene3D" id="3.40.50.10540">
    <property type="entry name" value="Crotonobetainyl-coa:carnitine coa-transferase, domain 1"/>
    <property type="match status" value="1"/>
</dbReference>
<dbReference type="RefSeq" id="WP_135244215.1">
    <property type="nucleotide sequence ID" value="NZ_SIHO01000001.1"/>
</dbReference>
<accession>A0A4Y9EQ51</accession>
<dbReference type="Proteomes" id="UP000297737">
    <property type="component" value="Unassembled WGS sequence"/>
</dbReference>
<gene>
    <name evidence="2" type="ORF">EUV02_00065</name>
</gene>
<evidence type="ECO:0000313" key="3">
    <source>
        <dbReference type="Proteomes" id="UP000297737"/>
    </source>
</evidence>
<evidence type="ECO:0000256" key="1">
    <source>
        <dbReference type="ARBA" id="ARBA00022679"/>
    </source>
</evidence>
<dbReference type="PANTHER" id="PTHR48207:SF3">
    <property type="entry name" value="SUCCINATE--HYDROXYMETHYLGLUTARATE COA-TRANSFERASE"/>
    <property type="match status" value="1"/>
</dbReference>
<protein>
    <submittedName>
        <fullName evidence="2">CoA transferase</fullName>
    </submittedName>
</protein>
<dbReference type="Gene3D" id="3.30.1540.10">
    <property type="entry name" value="formyl-coa transferase, domain 3"/>
    <property type="match status" value="1"/>
</dbReference>
<dbReference type="InterPro" id="IPR050483">
    <property type="entry name" value="CoA-transferase_III_domain"/>
</dbReference>
<dbReference type="GO" id="GO:0008410">
    <property type="term" value="F:CoA-transferase activity"/>
    <property type="evidence" value="ECO:0007669"/>
    <property type="project" value="TreeGrafter"/>
</dbReference>
<dbReference type="EMBL" id="SIHO01000001">
    <property type="protein sequence ID" value="TFU05490.1"/>
    <property type="molecule type" value="Genomic_DNA"/>
</dbReference>
<name>A0A4Y9EQ51_9SPHN</name>